<organism evidence="2 3">
    <name type="scientific">Spirosoma terrae</name>
    <dbReference type="NCBI Taxonomy" id="1968276"/>
    <lineage>
        <taxon>Bacteria</taxon>
        <taxon>Pseudomonadati</taxon>
        <taxon>Bacteroidota</taxon>
        <taxon>Cytophagia</taxon>
        <taxon>Cytophagales</taxon>
        <taxon>Cytophagaceae</taxon>
        <taxon>Spirosoma</taxon>
    </lineage>
</organism>
<evidence type="ECO:0000313" key="3">
    <source>
        <dbReference type="Proteomes" id="UP000474175"/>
    </source>
</evidence>
<proteinExistence type="predicted"/>
<name>A0A6L9LES5_9BACT</name>
<comment type="caution">
    <text evidence="2">The sequence shown here is derived from an EMBL/GenBank/DDBJ whole genome shotgun (WGS) entry which is preliminary data.</text>
</comment>
<keyword evidence="3" id="KW-1185">Reference proteome</keyword>
<evidence type="ECO:0000256" key="1">
    <source>
        <dbReference type="SAM" id="MobiDB-lite"/>
    </source>
</evidence>
<dbReference type="SUPFAM" id="SSF48695">
    <property type="entry name" value="Multiheme cytochromes"/>
    <property type="match status" value="1"/>
</dbReference>
<dbReference type="AlphaFoldDB" id="A0A6L9LES5"/>
<reference evidence="2 3" key="1">
    <citation type="submission" date="2020-02" db="EMBL/GenBank/DDBJ databases">
        <title>Draft genome sequence of two Spirosoma agri KCTC 52727 and Spirosoma terrae KCTC 52035.</title>
        <authorList>
            <person name="Rojas J."/>
            <person name="Ambika Manirajan B."/>
            <person name="Suarez C."/>
            <person name="Ratering S."/>
            <person name="Schnell S."/>
        </authorList>
    </citation>
    <scope>NUCLEOTIDE SEQUENCE [LARGE SCALE GENOMIC DNA]</scope>
    <source>
        <strain evidence="2 3">KCTC 52035</strain>
    </source>
</reference>
<dbReference type="RefSeq" id="WP_163954994.1">
    <property type="nucleotide sequence ID" value="NZ_JAAFZH010000021.1"/>
</dbReference>
<evidence type="ECO:0000313" key="2">
    <source>
        <dbReference type="EMBL" id="NDU98860.1"/>
    </source>
</evidence>
<protein>
    <recommendedName>
        <fullName evidence="4">Cytochrome c domain-containing protein</fullName>
    </recommendedName>
</protein>
<dbReference type="InterPro" id="IPR036280">
    <property type="entry name" value="Multihaem_cyt_sf"/>
</dbReference>
<evidence type="ECO:0008006" key="4">
    <source>
        <dbReference type="Google" id="ProtNLM"/>
    </source>
</evidence>
<feature type="region of interest" description="Disordered" evidence="1">
    <location>
        <begin position="53"/>
        <end position="73"/>
    </location>
</feature>
<dbReference type="EMBL" id="JAAFZH010000021">
    <property type="protein sequence ID" value="NDU98860.1"/>
    <property type="molecule type" value="Genomic_DNA"/>
</dbReference>
<gene>
    <name evidence="2" type="ORF">GK108_28530</name>
</gene>
<accession>A0A6L9LES5</accession>
<sequence>MKSGRQVHVQGIKRSLLLLIALIFFISVAYQQIKPEPQAPSSPSVPQKEMAYAFDSKPSNPKPKTKAELQREKESREAFMVAYTVFMHPRCMNCHPNGDTPLQGEDSHLHTQGVTRGPDGKGLYALKCKNCHQDNNIAGLNMPPGQPNWQMPPAHLKMIFQDKSPRQLALHFKESKFTGFKNLEQMIEHVEKEPLVLSCWHPAQGLTTPPISHDEFVAKVKEWIEKGAAIPVN</sequence>
<dbReference type="Proteomes" id="UP000474175">
    <property type="component" value="Unassembled WGS sequence"/>
</dbReference>